<dbReference type="eggNOG" id="ENOG502S9PF">
    <property type="taxonomic scope" value="Eukaryota"/>
</dbReference>
<evidence type="ECO:0000313" key="7">
    <source>
        <dbReference type="Proteomes" id="UP000006039"/>
    </source>
</evidence>
<dbReference type="Pfam" id="PF04616">
    <property type="entry name" value="Glyco_hydro_43"/>
    <property type="match status" value="1"/>
</dbReference>
<comment type="similarity">
    <text evidence="1 4">Belongs to the glycosyl hydrolase 43 family.</text>
</comment>
<dbReference type="CDD" id="cd08999">
    <property type="entry name" value="GH43_ABN-like"/>
    <property type="match status" value="1"/>
</dbReference>
<dbReference type="PANTHER" id="PTHR42812:SF5">
    <property type="entry name" value="ENDO-ARABINASE"/>
    <property type="match status" value="1"/>
</dbReference>
<name>J3PGG3_GAET3</name>
<dbReference type="PANTHER" id="PTHR42812">
    <property type="entry name" value="BETA-XYLOSIDASE"/>
    <property type="match status" value="1"/>
</dbReference>
<reference evidence="7" key="1">
    <citation type="submission" date="2010-07" db="EMBL/GenBank/DDBJ databases">
        <title>The genome sequence of Gaeumannomyces graminis var. tritici strain R3-111a-1.</title>
        <authorList>
            <consortium name="The Broad Institute Genome Sequencing Platform"/>
            <person name="Ma L.-J."/>
            <person name="Dead R."/>
            <person name="Young S."/>
            <person name="Zeng Q."/>
            <person name="Koehrsen M."/>
            <person name="Alvarado L."/>
            <person name="Berlin A."/>
            <person name="Chapman S.B."/>
            <person name="Chen Z."/>
            <person name="Freedman E."/>
            <person name="Gellesch M."/>
            <person name="Goldberg J."/>
            <person name="Griggs A."/>
            <person name="Gujja S."/>
            <person name="Heilman E.R."/>
            <person name="Heiman D."/>
            <person name="Hepburn T."/>
            <person name="Howarth C."/>
            <person name="Jen D."/>
            <person name="Larson L."/>
            <person name="Mehta T."/>
            <person name="Neiman D."/>
            <person name="Pearson M."/>
            <person name="Roberts A."/>
            <person name="Saif S."/>
            <person name="Shea T."/>
            <person name="Shenoy N."/>
            <person name="Sisk P."/>
            <person name="Stolte C."/>
            <person name="Sykes S."/>
            <person name="Walk T."/>
            <person name="White J."/>
            <person name="Yandava C."/>
            <person name="Haas B."/>
            <person name="Nusbaum C."/>
            <person name="Birren B."/>
        </authorList>
    </citation>
    <scope>NUCLEOTIDE SEQUENCE [LARGE SCALE GENOMIC DNA]</scope>
    <source>
        <strain evidence="7">R3-111a-1</strain>
    </source>
</reference>
<dbReference type="OrthoDB" id="3879658at2759"/>
<dbReference type="RefSeq" id="XP_009228753.1">
    <property type="nucleotide sequence ID" value="XM_009230489.1"/>
</dbReference>
<reference evidence="6" key="4">
    <citation type="journal article" date="2015" name="G3 (Bethesda)">
        <title>Genome sequences of three phytopathogenic species of the Magnaporthaceae family of fungi.</title>
        <authorList>
            <person name="Okagaki L.H."/>
            <person name="Nunes C.C."/>
            <person name="Sailsbery J."/>
            <person name="Clay B."/>
            <person name="Brown D."/>
            <person name="John T."/>
            <person name="Oh Y."/>
            <person name="Young N."/>
            <person name="Fitzgerald M."/>
            <person name="Haas B.J."/>
            <person name="Zeng Q."/>
            <person name="Young S."/>
            <person name="Adiconis X."/>
            <person name="Fan L."/>
            <person name="Levin J.Z."/>
            <person name="Mitchell T.K."/>
            <person name="Okubara P.A."/>
            <person name="Farman M.L."/>
            <person name="Kohn L.M."/>
            <person name="Birren B."/>
            <person name="Ma L.-J."/>
            <person name="Dean R.A."/>
        </authorList>
    </citation>
    <scope>NUCLEOTIDE SEQUENCE</scope>
    <source>
        <strain evidence="6">R3-111a-1</strain>
    </source>
</reference>
<reference evidence="5" key="2">
    <citation type="submission" date="2010-07" db="EMBL/GenBank/DDBJ databases">
        <authorList>
            <consortium name="The Broad Institute Genome Sequencing Platform"/>
            <consortium name="Broad Institute Genome Sequencing Center for Infectious Disease"/>
            <person name="Ma L.-J."/>
            <person name="Dead R."/>
            <person name="Young S."/>
            <person name="Zeng Q."/>
            <person name="Koehrsen M."/>
            <person name="Alvarado L."/>
            <person name="Berlin A."/>
            <person name="Chapman S.B."/>
            <person name="Chen Z."/>
            <person name="Freedman E."/>
            <person name="Gellesch M."/>
            <person name="Goldberg J."/>
            <person name="Griggs A."/>
            <person name="Gujja S."/>
            <person name="Heilman E.R."/>
            <person name="Heiman D."/>
            <person name="Hepburn T."/>
            <person name="Howarth C."/>
            <person name="Jen D."/>
            <person name="Larson L."/>
            <person name="Mehta T."/>
            <person name="Neiman D."/>
            <person name="Pearson M."/>
            <person name="Roberts A."/>
            <person name="Saif S."/>
            <person name="Shea T."/>
            <person name="Shenoy N."/>
            <person name="Sisk P."/>
            <person name="Stolte C."/>
            <person name="Sykes S."/>
            <person name="Walk T."/>
            <person name="White J."/>
            <person name="Yandava C."/>
            <person name="Haas B."/>
            <person name="Nusbaum C."/>
            <person name="Birren B."/>
        </authorList>
    </citation>
    <scope>NUCLEOTIDE SEQUENCE</scope>
    <source>
        <strain evidence="5">R3-111a-1</strain>
    </source>
</reference>
<dbReference type="Gene3D" id="2.115.10.20">
    <property type="entry name" value="Glycosyl hydrolase domain, family 43"/>
    <property type="match status" value="1"/>
</dbReference>
<evidence type="ECO:0000256" key="3">
    <source>
        <dbReference type="ARBA" id="ARBA00023295"/>
    </source>
</evidence>
<dbReference type="GO" id="GO:0005975">
    <property type="term" value="P:carbohydrate metabolic process"/>
    <property type="evidence" value="ECO:0007669"/>
    <property type="project" value="InterPro"/>
</dbReference>
<dbReference type="GeneID" id="20353046"/>
<dbReference type="STRING" id="644352.J3PGG3"/>
<accession>J3PGG3</accession>
<keyword evidence="7" id="KW-1185">Reference proteome</keyword>
<evidence type="ECO:0000256" key="2">
    <source>
        <dbReference type="ARBA" id="ARBA00022801"/>
    </source>
</evidence>
<dbReference type="InterPro" id="IPR006710">
    <property type="entry name" value="Glyco_hydro_43"/>
</dbReference>
<dbReference type="GO" id="GO:0004553">
    <property type="term" value="F:hydrolase activity, hydrolyzing O-glycosyl compounds"/>
    <property type="evidence" value="ECO:0007669"/>
    <property type="project" value="InterPro"/>
</dbReference>
<reference evidence="5" key="3">
    <citation type="submission" date="2010-09" db="EMBL/GenBank/DDBJ databases">
        <title>Annotation of Gaeumannomyces graminis var. tritici R3-111a-1.</title>
        <authorList>
            <consortium name="The Broad Institute Genome Sequencing Platform"/>
            <person name="Ma L.-J."/>
            <person name="Dead R."/>
            <person name="Young S.K."/>
            <person name="Zeng Q."/>
            <person name="Gargeya S."/>
            <person name="Fitzgerald M."/>
            <person name="Haas B."/>
            <person name="Abouelleil A."/>
            <person name="Alvarado L."/>
            <person name="Arachchi H.M."/>
            <person name="Berlin A."/>
            <person name="Brown A."/>
            <person name="Chapman S.B."/>
            <person name="Chen Z."/>
            <person name="Dunbar C."/>
            <person name="Freedman E."/>
            <person name="Gearin G."/>
            <person name="Gellesch M."/>
            <person name="Goldberg J."/>
            <person name="Griggs A."/>
            <person name="Gujja S."/>
            <person name="Heiman D."/>
            <person name="Howarth C."/>
            <person name="Larson L."/>
            <person name="Lui A."/>
            <person name="MacDonald P.J.P."/>
            <person name="Mehta T."/>
            <person name="Montmayeur A."/>
            <person name="Murphy C."/>
            <person name="Neiman D."/>
            <person name="Pearson M."/>
            <person name="Priest M."/>
            <person name="Roberts A."/>
            <person name="Saif S."/>
            <person name="Shea T."/>
            <person name="Shenoy N."/>
            <person name="Sisk P."/>
            <person name="Stolte C."/>
            <person name="Sykes S."/>
            <person name="Yandava C."/>
            <person name="Wortman J."/>
            <person name="Nusbaum C."/>
            <person name="Birren B."/>
        </authorList>
    </citation>
    <scope>NUCLEOTIDE SEQUENCE</scope>
    <source>
        <strain evidence="5">R3-111a-1</strain>
    </source>
</reference>
<evidence type="ECO:0000313" key="5">
    <source>
        <dbReference type="EMBL" id="EJT69705.1"/>
    </source>
</evidence>
<evidence type="ECO:0000313" key="6">
    <source>
        <dbReference type="EnsemblFungi" id="EJT69705"/>
    </source>
</evidence>
<evidence type="ECO:0000256" key="1">
    <source>
        <dbReference type="ARBA" id="ARBA00009865"/>
    </source>
</evidence>
<reference evidence="6" key="5">
    <citation type="submission" date="2018-04" db="UniProtKB">
        <authorList>
            <consortium name="EnsemblFungi"/>
        </authorList>
    </citation>
    <scope>IDENTIFICATION</scope>
    <source>
        <strain evidence="6">R3-111a-1</strain>
    </source>
</reference>
<dbReference type="HOGENOM" id="CLU_009397_8_1_1"/>
<keyword evidence="2 4" id="KW-0378">Hydrolase</keyword>
<dbReference type="Proteomes" id="UP000006039">
    <property type="component" value="Unassembled WGS sequence"/>
</dbReference>
<gene>
    <name evidence="6" type="primary">20353046</name>
    <name evidence="5" type="ORF">GGTG_12588</name>
</gene>
<dbReference type="AlphaFoldDB" id="J3PGG3"/>
<dbReference type="EMBL" id="GL385403">
    <property type="protein sequence ID" value="EJT69705.1"/>
    <property type="molecule type" value="Genomic_DNA"/>
</dbReference>
<sequence>MTVTAFQLPPMAWNCHMHSFNPQVHPFKLNRSYTPEPALMDAFLGNSLTRAARWSEKHDVGTNVVHVLGNGSYVMYYSGELAADPARHCIGAATSQGSIRGPFRPMASLLACHVEVGGAIDPSGFLDGATGRRYVVYKVDGNSIGHGGDCNNGVAPLAPTPIMLQEVCAADGVTPAGPAVQILDRADVDGPLVEAPALARTRDGGSYVLLFSSHCFSSPRYNVNYAVARAVAGPYGRSPAPLVQTGDFNLTAPGGATADVGAGVVAFHANCPAGRCMFVGSFGVKGTEVIIG</sequence>
<dbReference type="EnsemblFungi" id="EJT69705">
    <property type="protein sequence ID" value="EJT69705"/>
    <property type="gene ID" value="GGTG_12588"/>
</dbReference>
<keyword evidence="3 4" id="KW-0326">Glycosidase</keyword>
<dbReference type="InterPro" id="IPR051795">
    <property type="entry name" value="Glycosyl_Hydrlase_43"/>
</dbReference>
<evidence type="ECO:0000256" key="4">
    <source>
        <dbReference type="RuleBase" id="RU361187"/>
    </source>
</evidence>
<dbReference type="InterPro" id="IPR023296">
    <property type="entry name" value="Glyco_hydro_beta-prop_sf"/>
</dbReference>
<protein>
    <recommendedName>
        <fullName evidence="8">Glycosyl hydrolase family 43 protein</fullName>
    </recommendedName>
</protein>
<organism evidence="5">
    <name type="scientific">Gaeumannomyces tritici (strain R3-111a-1)</name>
    <name type="common">Wheat and barley take-all root rot fungus</name>
    <name type="synonym">Gaeumannomyces graminis var. tritici</name>
    <dbReference type="NCBI Taxonomy" id="644352"/>
    <lineage>
        <taxon>Eukaryota</taxon>
        <taxon>Fungi</taxon>
        <taxon>Dikarya</taxon>
        <taxon>Ascomycota</taxon>
        <taxon>Pezizomycotina</taxon>
        <taxon>Sordariomycetes</taxon>
        <taxon>Sordariomycetidae</taxon>
        <taxon>Magnaporthales</taxon>
        <taxon>Magnaporthaceae</taxon>
        <taxon>Gaeumannomyces</taxon>
    </lineage>
</organism>
<dbReference type="SUPFAM" id="SSF75005">
    <property type="entry name" value="Arabinanase/levansucrase/invertase"/>
    <property type="match status" value="1"/>
</dbReference>
<evidence type="ECO:0008006" key="8">
    <source>
        <dbReference type="Google" id="ProtNLM"/>
    </source>
</evidence>
<proteinExistence type="inferred from homology"/>
<dbReference type="VEuPathDB" id="FungiDB:GGTG_12588"/>